<name>A0A9P0QK25_9ASCO</name>
<dbReference type="Pfam" id="PF14078">
    <property type="entry name" value="DUF4259"/>
    <property type="match status" value="1"/>
</dbReference>
<organism evidence="1 2">
    <name type="scientific">[Candida] railenensis</name>
    <dbReference type="NCBI Taxonomy" id="45579"/>
    <lineage>
        <taxon>Eukaryota</taxon>
        <taxon>Fungi</taxon>
        <taxon>Dikarya</taxon>
        <taxon>Ascomycota</taxon>
        <taxon>Saccharomycotina</taxon>
        <taxon>Pichiomycetes</taxon>
        <taxon>Debaryomycetaceae</taxon>
        <taxon>Kurtzmaniella</taxon>
    </lineage>
</organism>
<evidence type="ECO:0000313" key="2">
    <source>
        <dbReference type="Proteomes" id="UP000837801"/>
    </source>
</evidence>
<dbReference type="OrthoDB" id="4008472at2759"/>
<protein>
    <recommendedName>
        <fullName evidence="3">DUF4259 domain-containing protein</fullName>
    </recommendedName>
</protein>
<dbReference type="EMBL" id="CAKXYY010000001">
    <property type="protein sequence ID" value="CAH2350091.1"/>
    <property type="molecule type" value="Genomic_DNA"/>
</dbReference>
<accession>A0A9P0QK25</accession>
<evidence type="ECO:0008006" key="3">
    <source>
        <dbReference type="Google" id="ProtNLM"/>
    </source>
</evidence>
<proteinExistence type="predicted"/>
<gene>
    <name evidence="1" type="ORF">CLIB1423_01S02256</name>
</gene>
<dbReference type="Proteomes" id="UP000837801">
    <property type="component" value="Unassembled WGS sequence"/>
</dbReference>
<keyword evidence="2" id="KW-1185">Reference proteome</keyword>
<evidence type="ECO:0000313" key="1">
    <source>
        <dbReference type="EMBL" id="CAH2350091.1"/>
    </source>
</evidence>
<sequence>MGAWGYHLLENDTACDIFIRLTNPKTEAPVAEILQSIEGYSNPDTSSECIDDYEVNDILICIVLVVGFTDRTLIEERTDKSINRDSKDKIFKFLEQHQKTFDDSVKVDHYKKAGKLFERILDVEKSETYELWDDAGGENCESWVKMVTKIREDLVKVTPSM</sequence>
<comment type="caution">
    <text evidence="1">The sequence shown here is derived from an EMBL/GenBank/DDBJ whole genome shotgun (WGS) entry which is preliminary data.</text>
</comment>
<reference evidence="1" key="1">
    <citation type="submission" date="2022-03" db="EMBL/GenBank/DDBJ databases">
        <authorList>
            <person name="Legras J.-L."/>
            <person name="Devillers H."/>
            <person name="Grondin C."/>
        </authorList>
    </citation>
    <scope>NUCLEOTIDE SEQUENCE</scope>
    <source>
        <strain evidence="1">CLIB 1423</strain>
    </source>
</reference>
<dbReference type="InterPro" id="IPR025355">
    <property type="entry name" value="DUF4259"/>
</dbReference>
<dbReference type="AlphaFoldDB" id="A0A9P0QK25"/>